<dbReference type="Gene3D" id="3.40.50.410">
    <property type="entry name" value="von Willebrand factor, type A domain"/>
    <property type="match status" value="1"/>
</dbReference>
<evidence type="ECO:0000313" key="3">
    <source>
        <dbReference type="EMBL" id="MCX2981691.1"/>
    </source>
</evidence>
<dbReference type="PROSITE" id="PS50234">
    <property type="entry name" value="VWFA"/>
    <property type="match status" value="1"/>
</dbReference>
<dbReference type="SMART" id="SM00327">
    <property type="entry name" value="VWA"/>
    <property type="match status" value="1"/>
</dbReference>
<evidence type="ECO:0000313" key="4">
    <source>
        <dbReference type="Proteomes" id="UP001143362"/>
    </source>
</evidence>
<gene>
    <name evidence="3" type="ORF">EYC98_12550</name>
</gene>
<dbReference type="Pfam" id="PF00092">
    <property type="entry name" value="VWA"/>
    <property type="match status" value="1"/>
</dbReference>
<keyword evidence="4" id="KW-1185">Reference proteome</keyword>
<dbReference type="PANTHER" id="PTHR22550:SF18">
    <property type="entry name" value="VWFA DOMAIN-CONTAINING PROTEIN"/>
    <property type="match status" value="1"/>
</dbReference>
<evidence type="ECO:0000259" key="2">
    <source>
        <dbReference type="PROSITE" id="PS50234"/>
    </source>
</evidence>
<organism evidence="3 4">
    <name type="scientific">Candidatus Litorirhabdus singularis</name>
    <dbReference type="NCBI Taxonomy" id="2518993"/>
    <lineage>
        <taxon>Bacteria</taxon>
        <taxon>Pseudomonadati</taxon>
        <taxon>Pseudomonadota</taxon>
        <taxon>Gammaproteobacteria</taxon>
        <taxon>Cellvibrionales</taxon>
        <taxon>Halieaceae</taxon>
        <taxon>Candidatus Litorirhabdus</taxon>
    </lineage>
</organism>
<keyword evidence="1" id="KW-0472">Membrane</keyword>
<dbReference type="InterPro" id="IPR002035">
    <property type="entry name" value="VWF_A"/>
</dbReference>
<feature type="domain" description="VWFA" evidence="2">
    <location>
        <begin position="92"/>
        <end position="293"/>
    </location>
</feature>
<feature type="transmembrane region" description="Helical" evidence="1">
    <location>
        <begin position="6"/>
        <end position="23"/>
    </location>
</feature>
<proteinExistence type="predicted"/>
<protein>
    <submittedName>
        <fullName evidence="3">VWA domain-containing protein</fullName>
    </submittedName>
</protein>
<feature type="transmembrane region" description="Helical" evidence="1">
    <location>
        <begin position="309"/>
        <end position="327"/>
    </location>
</feature>
<feature type="transmembrane region" description="Helical" evidence="1">
    <location>
        <begin position="57"/>
        <end position="79"/>
    </location>
</feature>
<dbReference type="CDD" id="cd01467">
    <property type="entry name" value="vWA_BatA_type"/>
    <property type="match status" value="1"/>
</dbReference>
<dbReference type="InterPro" id="IPR033881">
    <property type="entry name" value="vWA_BatA_type"/>
</dbReference>
<dbReference type="InterPro" id="IPR050768">
    <property type="entry name" value="UPF0353/GerABKA_families"/>
</dbReference>
<evidence type="ECO:0000256" key="1">
    <source>
        <dbReference type="SAM" id="Phobius"/>
    </source>
</evidence>
<name>A0ABT3TIV6_9GAMM</name>
<accession>A0ABT3TIV6</accession>
<dbReference type="InterPro" id="IPR036465">
    <property type="entry name" value="vWFA_dom_sf"/>
</dbReference>
<dbReference type="SUPFAM" id="SSF53300">
    <property type="entry name" value="vWA-like"/>
    <property type="match status" value="1"/>
</dbReference>
<sequence>MIEFIWPTVFLLLPLPWLSWRLLRPAQTEQAALRAPFFDSWAELNEQQSRGHGGGRAASALVLTLIWCLLLIAAARPTWIGDSITLPREGRDLLLAVDISGSMQIEDMRSGQNLVPRLNAVKAVIGEFVQRRRGDRLGLILFGTQAYLQAPLTFDSATVKRFLLEAQIGFAGKETAIGDAIGLAVKRLRQRPAQSRILILLTDGANTAGEVSPMGAAALAAENDIRIYTVGVGADEMRVPGIFGSSFGSRVTNPSRDLDEATLQRIADTTGGRYFRARDPAQLAEIYRLLDQLEPVDQTAATYRPRQSLFQWPLAIAMGLSLLLAAARLTGGKGAHR</sequence>
<comment type="caution">
    <text evidence="3">The sequence shown here is derived from an EMBL/GenBank/DDBJ whole genome shotgun (WGS) entry which is preliminary data.</text>
</comment>
<dbReference type="RefSeq" id="WP_279245688.1">
    <property type="nucleotide sequence ID" value="NZ_SHNN01000002.1"/>
</dbReference>
<dbReference type="Proteomes" id="UP001143362">
    <property type="component" value="Unassembled WGS sequence"/>
</dbReference>
<keyword evidence="1" id="KW-0812">Transmembrane</keyword>
<keyword evidence="1" id="KW-1133">Transmembrane helix</keyword>
<dbReference type="EMBL" id="SHNN01000002">
    <property type="protein sequence ID" value="MCX2981691.1"/>
    <property type="molecule type" value="Genomic_DNA"/>
</dbReference>
<dbReference type="PANTHER" id="PTHR22550">
    <property type="entry name" value="SPORE GERMINATION PROTEIN"/>
    <property type="match status" value="1"/>
</dbReference>
<reference evidence="3" key="1">
    <citation type="submission" date="2019-02" db="EMBL/GenBank/DDBJ databases">
        <authorList>
            <person name="Li S.-H."/>
        </authorList>
    </citation>
    <scope>NUCLEOTIDE SEQUENCE</scope>
    <source>
        <strain evidence="3">IMCC14734</strain>
    </source>
</reference>